<dbReference type="Proteomes" id="UP000012118">
    <property type="component" value="Unassembled WGS sequence"/>
</dbReference>
<organism evidence="1 2">
    <name type="scientific">Leptospira weilii str. UI 13098</name>
    <dbReference type="NCBI Taxonomy" id="1088542"/>
    <lineage>
        <taxon>Bacteria</taxon>
        <taxon>Pseudomonadati</taxon>
        <taxon>Spirochaetota</taxon>
        <taxon>Spirochaetia</taxon>
        <taxon>Leptospirales</taxon>
        <taxon>Leptospiraceae</taxon>
        <taxon>Leptospira</taxon>
    </lineage>
</organism>
<protein>
    <submittedName>
        <fullName evidence="1">Uncharacterized protein</fullName>
    </submittedName>
</protein>
<evidence type="ECO:0000313" key="1">
    <source>
        <dbReference type="EMBL" id="EMN89492.1"/>
    </source>
</evidence>
<dbReference type="AlphaFoldDB" id="M6QKT1"/>
<reference evidence="1 2" key="1">
    <citation type="submission" date="2013-01" db="EMBL/GenBank/DDBJ databases">
        <authorList>
            <person name="Harkins D.M."/>
            <person name="Durkin A.S."/>
            <person name="Brinkac L.M."/>
            <person name="Haft D.H."/>
            <person name="Selengut J.D."/>
            <person name="Sanka R."/>
            <person name="DePew J."/>
            <person name="Purushe J."/>
            <person name="Chanthongthip A."/>
            <person name="Lattana O."/>
            <person name="Phetsouvanh R."/>
            <person name="Newton P.N."/>
            <person name="Vinetz J.M."/>
            <person name="Sutton G.G."/>
            <person name="Nierman W.C."/>
            <person name="Fouts D.E."/>
        </authorList>
    </citation>
    <scope>NUCLEOTIDE SEQUENCE [LARGE SCALE GENOMIC DNA]</scope>
    <source>
        <strain evidence="1 2">UI 13098</strain>
    </source>
</reference>
<proteinExistence type="predicted"/>
<comment type="caution">
    <text evidence="1">The sequence shown here is derived from an EMBL/GenBank/DDBJ whole genome shotgun (WGS) entry which is preliminary data.</text>
</comment>
<name>M6QKT1_9LEPT</name>
<accession>M6QKT1</accession>
<gene>
    <name evidence="1" type="ORF">LEP1GSC108_0338</name>
</gene>
<keyword evidence="2" id="KW-1185">Reference proteome</keyword>
<evidence type="ECO:0000313" key="2">
    <source>
        <dbReference type="Proteomes" id="UP000012118"/>
    </source>
</evidence>
<dbReference type="EMBL" id="AHNU02000057">
    <property type="protein sequence ID" value="EMN89492.1"/>
    <property type="molecule type" value="Genomic_DNA"/>
</dbReference>
<sequence>MAALDSVLNSPELDIRESFQNGYTTYYVKSTMQLIPNPRLHFLEFLRQSGDWGIVVELAKALYDGGHFG</sequence>